<dbReference type="InterPro" id="IPR001296">
    <property type="entry name" value="Glyco_trans_1"/>
</dbReference>
<dbReference type="SUPFAM" id="SSF53756">
    <property type="entry name" value="UDP-Glycosyltransferase/glycogen phosphorylase"/>
    <property type="match status" value="1"/>
</dbReference>
<dbReference type="Gene3D" id="3.40.50.2000">
    <property type="entry name" value="Glycogen Phosphorylase B"/>
    <property type="match status" value="2"/>
</dbReference>
<name>A0A5C5Y9V2_9PLAN</name>
<comment type="caution">
    <text evidence="4">The sequence shown here is derived from an EMBL/GenBank/DDBJ whole genome shotgun (WGS) entry which is preliminary data.</text>
</comment>
<feature type="compositionally biased region" description="Polar residues" evidence="2">
    <location>
        <begin position="25"/>
        <end position="35"/>
    </location>
</feature>
<evidence type="ECO:0000256" key="2">
    <source>
        <dbReference type="SAM" id="MobiDB-lite"/>
    </source>
</evidence>
<proteinExistence type="predicted"/>
<keyword evidence="5" id="KW-1185">Reference proteome</keyword>
<dbReference type="EMBL" id="SJPL01000001">
    <property type="protein sequence ID" value="TWT71095.1"/>
    <property type="molecule type" value="Genomic_DNA"/>
</dbReference>
<evidence type="ECO:0000256" key="1">
    <source>
        <dbReference type="ARBA" id="ARBA00022679"/>
    </source>
</evidence>
<feature type="region of interest" description="Disordered" evidence="2">
    <location>
        <begin position="1"/>
        <end position="35"/>
    </location>
</feature>
<feature type="domain" description="Glycosyl transferase family 1" evidence="3">
    <location>
        <begin position="227"/>
        <end position="341"/>
    </location>
</feature>
<reference evidence="4 5" key="1">
    <citation type="submission" date="2019-02" db="EMBL/GenBank/DDBJ databases">
        <title>Deep-cultivation of Planctomycetes and their phenomic and genomic characterization uncovers novel biology.</title>
        <authorList>
            <person name="Wiegand S."/>
            <person name="Jogler M."/>
            <person name="Boedeker C."/>
            <person name="Pinto D."/>
            <person name="Vollmers J."/>
            <person name="Rivas-Marin E."/>
            <person name="Kohn T."/>
            <person name="Peeters S.H."/>
            <person name="Heuer A."/>
            <person name="Rast P."/>
            <person name="Oberbeckmann S."/>
            <person name="Bunk B."/>
            <person name="Jeske O."/>
            <person name="Meyerdierks A."/>
            <person name="Storesund J.E."/>
            <person name="Kallscheuer N."/>
            <person name="Luecker S."/>
            <person name="Lage O.M."/>
            <person name="Pohl T."/>
            <person name="Merkel B.J."/>
            <person name="Hornburger P."/>
            <person name="Mueller R.-W."/>
            <person name="Bruemmer F."/>
            <person name="Labrenz M."/>
            <person name="Spormann A.M."/>
            <person name="Op Den Camp H."/>
            <person name="Overmann J."/>
            <person name="Amann R."/>
            <person name="Jetten M.S.M."/>
            <person name="Mascher T."/>
            <person name="Medema M.H."/>
            <person name="Devos D.P."/>
            <person name="Kaster A.-K."/>
            <person name="Ovreas L."/>
            <person name="Rohde M."/>
            <person name="Galperin M.Y."/>
            <person name="Jogler C."/>
        </authorList>
    </citation>
    <scope>NUCLEOTIDE SEQUENCE [LARGE SCALE GENOMIC DNA]</scope>
    <source>
        <strain evidence="4 5">Pan14r</strain>
    </source>
</reference>
<dbReference type="RefSeq" id="WP_165701487.1">
    <property type="nucleotide sequence ID" value="NZ_CP036319.1"/>
</dbReference>
<dbReference type="GO" id="GO:0016757">
    <property type="term" value="F:glycosyltransferase activity"/>
    <property type="evidence" value="ECO:0007669"/>
    <property type="project" value="InterPro"/>
</dbReference>
<accession>A0A5C5Y9V2</accession>
<dbReference type="Proteomes" id="UP000317238">
    <property type="component" value="Unassembled WGS sequence"/>
</dbReference>
<dbReference type="PANTHER" id="PTHR46401">
    <property type="entry name" value="GLYCOSYLTRANSFERASE WBBK-RELATED"/>
    <property type="match status" value="1"/>
</dbReference>
<sequence>MELTEQSQTESRKSSPFRRGHFVGSESSQDGASDSQRTLSVAVYLADQNPHRDRSLGITSMTQSVMQQFASREDLKVRQVISRSSHRQSEPQFVTDRIPLRTDTTLGRLTVDRLHRWWCQPQVDLWYYPKGYLSAWGGGGVPNVGTMHDTIVQHYADHYPESRSRRAFQFWINQTKRSLASLDCVLTVSQNASQQLYRFAERYRIKMPPVRVTYEGSHWENCLNHWFDKQDYVVHMASRAPHKKTTSLLRCWQQIQSTGRDLPTLRLVGHLDEEAQALIAKLHAVELSGPMPIGQLQMTVGRARALLLSSEIEGFGLPALESYYAGTPVCFSRGTATEEVLAGDPAEGGFELEHPDSLEQSLHWAFGLSEDDVRVSAQQMYQRFSCAKIADGIVDAFEQTVRGDLR</sequence>
<dbReference type="PANTHER" id="PTHR46401:SF2">
    <property type="entry name" value="GLYCOSYLTRANSFERASE WBBK-RELATED"/>
    <property type="match status" value="1"/>
</dbReference>
<organism evidence="4 5">
    <name type="scientific">Crateriforma conspicua</name>
    <dbReference type="NCBI Taxonomy" id="2527996"/>
    <lineage>
        <taxon>Bacteria</taxon>
        <taxon>Pseudomonadati</taxon>
        <taxon>Planctomycetota</taxon>
        <taxon>Planctomycetia</taxon>
        <taxon>Planctomycetales</taxon>
        <taxon>Planctomycetaceae</taxon>
        <taxon>Crateriforma</taxon>
    </lineage>
</organism>
<dbReference type="GO" id="GO:0009103">
    <property type="term" value="P:lipopolysaccharide biosynthetic process"/>
    <property type="evidence" value="ECO:0007669"/>
    <property type="project" value="TreeGrafter"/>
</dbReference>
<protein>
    <submittedName>
        <fullName evidence="4">Glycosyl transferases group 1</fullName>
    </submittedName>
</protein>
<evidence type="ECO:0000313" key="5">
    <source>
        <dbReference type="Proteomes" id="UP000317238"/>
    </source>
</evidence>
<gene>
    <name evidence="4" type="ORF">Pan14r_34050</name>
</gene>
<dbReference type="Pfam" id="PF00534">
    <property type="entry name" value="Glycos_transf_1"/>
    <property type="match status" value="1"/>
</dbReference>
<keyword evidence="1 4" id="KW-0808">Transferase</keyword>
<evidence type="ECO:0000313" key="4">
    <source>
        <dbReference type="EMBL" id="TWT71095.1"/>
    </source>
</evidence>
<dbReference type="AlphaFoldDB" id="A0A5C5Y9V2"/>
<evidence type="ECO:0000259" key="3">
    <source>
        <dbReference type="Pfam" id="PF00534"/>
    </source>
</evidence>